<keyword evidence="2" id="KW-1185">Reference proteome</keyword>
<accession>F4Q0U9</accession>
<dbReference type="Proteomes" id="UP000007797">
    <property type="component" value="Unassembled WGS sequence"/>
</dbReference>
<proteinExistence type="predicted"/>
<organism evidence="1 2">
    <name type="scientific">Cavenderia fasciculata</name>
    <name type="common">Slime mold</name>
    <name type="synonym">Dictyostelium fasciculatum</name>
    <dbReference type="NCBI Taxonomy" id="261658"/>
    <lineage>
        <taxon>Eukaryota</taxon>
        <taxon>Amoebozoa</taxon>
        <taxon>Evosea</taxon>
        <taxon>Eumycetozoa</taxon>
        <taxon>Dictyostelia</taxon>
        <taxon>Acytosteliales</taxon>
        <taxon>Cavenderiaceae</taxon>
        <taxon>Cavenderia</taxon>
    </lineage>
</organism>
<dbReference type="GeneID" id="14870462"/>
<dbReference type="EMBL" id="GL883018">
    <property type="protein sequence ID" value="EGG18450.1"/>
    <property type="molecule type" value="Genomic_DNA"/>
</dbReference>
<protein>
    <submittedName>
        <fullName evidence="1">Uncharacterized protein</fullName>
    </submittedName>
</protein>
<name>F4Q0U9_CACFS</name>
<evidence type="ECO:0000313" key="1">
    <source>
        <dbReference type="EMBL" id="EGG18450.1"/>
    </source>
</evidence>
<dbReference type="KEGG" id="dfa:DFA_03944"/>
<evidence type="ECO:0000313" key="2">
    <source>
        <dbReference type="Proteomes" id="UP000007797"/>
    </source>
</evidence>
<dbReference type="RefSeq" id="XP_004366354.1">
    <property type="nucleotide sequence ID" value="XM_004366297.1"/>
</dbReference>
<gene>
    <name evidence="1" type="ORF">DFA_03944</name>
</gene>
<dbReference type="AlphaFoldDB" id="F4Q0U9"/>
<sequence length="435" mass="50789">MNEQEKSSLEELIDQCNGNGSNSNSNTFQSIIDGQLLYLYLKYQEQDEYFISLARKRPLEILSSFNGRDLKATRDTVLRLYGVLFKGVNQQLEYELGTNQQQDKEKEESLNNLQRLYNDTIDSLVSSIKVPEEINFIDEEQIDQMLMMVLEYHYNGDDNEKNSYWTNDSISKLVDSILTKLISYQKCTSFKDICIQRKQSIYTTFLPIANRDDKTWQKRLITIHAFKSFIILLKENELVDIITYEFKLLVQSALANMIQNTHSMIKIIGIQILNYLLSISSPTIYRSIINDDIYNALNSSIELFDIDDQNTDDEFIRSSIGLTFDLLFKLLFSIYHLNTNEITHPLFMDQSQLSVQQQQQRSKPTTTTLVTPFSRHQDMIQLIQKILSSEKSSTFKKTITLRYSVQLFQALSIYLTMFLKNILPILIHLIEHWNV</sequence>
<reference evidence="2" key="1">
    <citation type="journal article" date="2011" name="Genome Res.">
        <title>Phylogeny-wide analysis of social amoeba genomes highlights ancient origins for complex intercellular communication.</title>
        <authorList>
            <person name="Heidel A.J."/>
            <person name="Lawal H.M."/>
            <person name="Felder M."/>
            <person name="Schilde C."/>
            <person name="Helps N.R."/>
            <person name="Tunggal B."/>
            <person name="Rivero F."/>
            <person name="John U."/>
            <person name="Schleicher M."/>
            <person name="Eichinger L."/>
            <person name="Platzer M."/>
            <person name="Noegel A.A."/>
            <person name="Schaap P."/>
            <person name="Gloeckner G."/>
        </authorList>
    </citation>
    <scope>NUCLEOTIDE SEQUENCE [LARGE SCALE GENOMIC DNA]</scope>
    <source>
        <strain evidence="2">SH3</strain>
    </source>
</reference>